<keyword evidence="2" id="KW-0812">Transmembrane</keyword>
<dbReference type="PANTHER" id="PTHR47974:SF6">
    <property type="entry name" value="NON-SPECIFIC SERINE_THREONINE PROTEIN KINASE"/>
    <property type="match status" value="1"/>
</dbReference>
<evidence type="ECO:0000313" key="8">
    <source>
        <dbReference type="Proteomes" id="UP001054889"/>
    </source>
</evidence>
<keyword evidence="5" id="KW-0472">Membrane</keyword>
<evidence type="ECO:0000256" key="5">
    <source>
        <dbReference type="ARBA" id="ARBA00023136"/>
    </source>
</evidence>
<dbReference type="Gene3D" id="1.10.510.10">
    <property type="entry name" value="Transferase(Phosphotransferase) domain 1"/>
    <property type="match status" value="1"/>
</dbReference>
<keyword evidence="3" id="KW-0732">Signal</keyword>
<feature type="domain" description="Protein kinase" evidence="6">
    <location>
        <begin position="98"/>
        <end position="403"/>
    </location>
</feature>
<dbReference type="SUPFAM" id="SSF56112">
    <property type="entry name" value="Protein kinase-like (PK-like)"/>
    <property type="match status" value="1"/>
</dbReference>
<dbReference type="InterPro" id="IPR001245">
    <property type="entry name" value="Ser-Thr/Tyr_kinase_cat_dom"/>
</dbReference>
<dbReference type="Pfam" id="PF07714">
    <property type="entry name" value="PK_Tyr_Ser-Thr"/>
    <property type="match status" value="1"/>
</dbReference>
<dbReference type="Proteomes" id="UP001054889">
    <property type="component" value="Unassembled WGS sequence"/>
</dbReference>
<dbReference type="GO" id="GO:0004672">
    <property type="term" value="F:protein kinase activity"/>
    <property type="evidence" value="ECO:0007669"/>
    <property type="project" value="InterPro"/>
</dbReference>
<proteinExistence type="predicted"/>
<organism evidence="7 8">
    <name type="scientific">Eleusine coracana subsp. coracana</name>
    <dbReference type="NCBI Taxonomy" id="191504"/>
    <lineage>
        <taxon>Eukaryota</taxon>
        <taxon>Viridiplantae</taxon>
        <taxon>Streptophyta</taxon>
        <taxon>Embryophyta</taxon>
        <taxon>Tracheophyta</taxon>
        <taxon>Spermatophyta</taxon>
        <taxon>Magnoliopsida</taxon>
        <taxon>Liliopsida</taxon>
        <taxon>Poales</taxon>
        <taxon>Poaceae</taxon>
        <taxon>PACMAD clade</taxon>
        <taxon>Chloridoideae</taxon>
        <taxon>Cynodonteae</taxon>
        <taxon>Eleusininae</taxon>
        <taxon>Eleusine</taxon>
    </lineage>
</organism>
<evidence type="ECO:0000256" key="2">
    <source>
        <dbReference type="ARBA" id="ARBA00022692"/>
    </source>
</evidence>
<reference evidence="7" key="1">
    <citation type="journal article" date="2018" name="DNA Res.">
        <title>Multiple hybrid de novo genome assembly of finger millet, an orphan allotetraploid crop.</title>
        <authorList>
            <person name="Hatakeyama M."/>
            <person name="Aluri S."/>
            <person name="Balachadran M.T."/>
            <person name="Sivarajan S.R."/>
            <person name="Patrignani A."/>
            <person name="Gruter S."/>
            <person name="Poveda L."/>
            <person name="Shimizu-Inatsugi R."/>
            <person name="Baeten J."/>
            <person name="Francoijs K.J."/>
            <person name="Nataraja K.N."/>
            <person name="Reddy Y.A.N."/>
            <person name="Phadnis S."/>
            <person name="Ravikumar R.L."/>
            <person name="Schlapbach R."/>
            <person name="Sreeman S.M."/>
            <person name="Shimizu K.K."/>
        </authorList>
    </citation>
    <scope>NUCLEOTIDE SEQUENCE</scope>
</reference>
<dbReference type="InterPro" id="IPR011009">
    <property type="entry name" value="Kinase-like_dom_sf"/>
</dbReference>
<dbReference type="InterPro" id="IPR000719">
    <property type="entry name" value="Prot_kinase_dom"/>
</dbReference>
<dbReference type="GO" id="GO:0016020">
    <property type="term" value="C:membrane"/>
    <property type="evidence" value="ECO:0007669"/>
    <property type="project" value="UniProtKB-SubCell"/>
</dbReference>
<protein>
    <recommendedName>
        <fullName evidence="6">Protein kinase domain-containing protein</fullName>
    </recommendedName>
</protein>
<keyword evidence="4" id="KW-1133">Transmembrane helix</keyword>
<reference evidence="7" key="2">
    <citation type="submission" date="2021-12" db="EMBL/GenBank/DDBJ databases">
        <title>Resequencing data analysis of finger millet.</title>
        <authorList>
            <person name="Hatakeyama M."/>
            <person name="Aluri S."/>
            <person name="Balachadran M.T."/>
            <person name="Sivarajan S.R."/>
            <person name="Poveda L."/>
            <person name="Shimizu-Inatsugi R."/>
            <person name="Schlapbach R."/>
            <person name="Sreeman S.M."/>
            <person name="Shimizu K.K."/>
        </authorList>
    </citation>
    <scope>NUCLEOTIDE SEQUENCE</scope>
</reference>
<sequence length="406" mass="45366">MPRCRRSSGIIASIVGGIDEAAIDFDFSVCSASGMGSGVQATIGSPLGSQHNSGGACLSTELPPPWIARGDEHLPGVACGGKEGLARKGDAGSLADGCGAASQRGRPWFPSTFTAWKTQSTSTLFFTSVAETQLESGNLLIDDAELLWSYRRQVINILKIFIITNIKWEINQIFQKINLEILSNALKYLFIEQYDHENADTDCLGLDIRYRIALGVARAMLYMHNSRPEWVLHCNINPWSIRLDDDFCPKMSGFELSKMTRKDKMTFNGSQGTMGYTAPECSVDGEPITAKADVYSYGMMLLEIITGRSNKEVKDSVFIDSWYCPKWVYEKVYEERRLQDILDERIVPFEAYIDPQSMSMVERMVKTAIWCVQSRAVMRPSMDNVIKMLQGSIDITKPPKPYILLP</sequence>
<evidence type="ECO:0000313" key="7">
    <source>
        <dbReference type="EMBL" id="GJM91667.1"/>
    </source>
</evidence>
<keyword evidence="8" id="KW-1185">Reference proteome</keyword>
<dbReference type="FunFam" id="1.10.510.10:FF:000621">
    <property type="entry name" value="Serine/threonine-protein kinase"/>
    <property type="match status" value="1"/>
</dbReference>
<dbReference type="EMBL" id="BQKI01000003">
    <property type="protein sequence ID" value="GJM91667.1"/>
    <property type="molecule type" value="Genomic_DNA"/>
</dbReference>
<evidence type="ECO:0000256" key="3">
    <source>
        <dbReference type="ARBA" id="ARBA00022729"/>
    </source>
</evidence>
<dbReference type="GO" id="GO:0005524">
    <property type="term" value="F:ATP binding"/>
    <property type="evidence" value="ECO:0007669"/>
    <property type="project" value="InterPro"/>
</dbReference>
<evidence type="ECO:0000256" key="1">
    <source>
        <dbReference type="ARBA" id="ARBA00004167"/>
    </source>
</evidence>
<comment type="caution">
    <text evidence="7">The sequence shown here is derived from an EMBL/GenBank/DDBJ whole genome shotgun (WGS) entry which is preliminary data.</text>
</comment>
<dbReference type="PROSITE" id="PS50011">
    <property type="entry name" value="PROTEIN_KINASE_DOM"/>
    <property type="match status" value="1"/>
</dbReference>
<comment type="subcellular location">
    <subcellularLocation>
        <location evidence="1">Membrane</location>
        <topology evidence="1">Single-pass membrane protein</topology>
    </subcellularLocation>
</comment>
<name>A0AAV5C0C1_ELECO</name>
<evidence type="ECO:0000256" key="4">
    <source>
        <dbReference type="ARBA" id="ARBA00022989"/>
    </source>
</evidence>
<dbReference type="PANTHER" id="PTHR47974">
    <property type="entry name" value="OS07G0415500 PROTEIN"/>
    <property type="match status" value="1"/>
</dbReference>
<evidence type="ECO:0000259" key="6">
    <source>
        <dbReference type="PROSITE" id="PS50011"/>
    </source>
</evidence>
<dbReference type="AlphaFoldDB" id="A0AAV5C0C1"/>
<accession>A0AAV5C0C1</accession>
<gene>
    <name evidence="7" type="primary">ga08066</name>
    <name evidence="7" type="ORF">PR202_ga08066</name>
</gene>